<evidence type="ECO:0000259" key="8">
    <source>
        <dbReference type="Pfam" id="PF10192"/>
    </source>
</evidence>
<feature type="transmembrane region" description="Helical" evidence="7">
    <location>
        <begin position="454"/>
        <end position="472"/>
    </location>
</feature>
<evidence type="ECO:0000256" key="7">
    <source>
        <dbReference type="SAM" id="Phobius"/>
    </source>
</evidence>
<evidence type="ECO:0000256" key="6">
    <source>
        <dbReference type="SAM" id="MobiDB-lite"/>
    </source>
</evidence>
<comment type="subcellular location">
    <subcellularLocation>
        <location evidence="1">Membrane</location>
        <topology evidence="1">Multi-pass membrane protein</topology>
    </subcellularLocation>
</comment>
<evidence type="ECO:0000256" key="2">
    <source>
        <dbReference type="ARBA" id="ARBA00022692"/>
    </source>
</evidence>
<dbReference type="EMBL" id="WJQU01000002">
    <property type="protein sequence ID" value="KAJ6642219.1"/>
    <property type="molecule type" value="Genomic_DNA"/>
</dbReference>
<accession>A0A9Q0N425</accession>
<feature type="transmembrane region" description="Helical" evidence="7">
    <location>
        <begin position="346"/>
        <end position="366"/>
    </location>
</feature>
<feature type="transmembrane region" description="Helical" evidence="7">
    <location>
        <begin position="516"/>
        <end position="537"/>
    </location>
</feature>
<reference evidence="10" key="1">
    <citation type="submission" date="2022-07" db="EMBL/GenBank/DDBJ databases">
        <authorList>
            <person name="Trinca V."/>
            <person name="Uliana J.V.C."/>
            <person name="Torres T.T."/>
            <person name="Ward R.J."/>
            <person name="Monesi N."/>
        </authorList>
    </citation>
    <scope>NUCLEOTIDE SEQUENCE</scope>
    <source>
        <strain evidence="10">HSMRA1968</strain>
        <tissue evidence="10">Whole embryos</tissue>
    </source>
</reference>
<evidence type="ECO:0000259" key="9">
    <source>
        <dbReference type="Pfam" id="PF21892"/>
    </source>
</evidence>
<feature type="transmembrane region" description="Helical" evidence="7">
    <location>
        <begin position="417"/>
        <end position="434"/>
    </location>
</feature>
<evidence type="ECO:0000313" key="11">
    <source>
        <dbReference type="Proteomes" id="UP001151699"/>
    </source>
</evidence>
<feature type="domain" description="GPR180-like N-terminal" evidence="9">
    <location>
        <begin position="243"/>
        <end position="285"/>
    </location>
</feature>
<dbReference type="InterPro" id="IPR053880">
    <property type="entry name" value="GPR180-like_N"/>
</dbReference>
<evidence type="ECO:0000256" key="4">
    <source>
        <dbReference type="ARBA" id="ARBA00023136"/>
    </source>
</evidence>
<dbReference type="GO" id="GO:0016020">
    <property type="term" value="C:membrane"/>
    <property type="evidence" value="ECO:0007669"/>
    <property type="project" value="UniProtKB-SubCell"/>
</dbReference>
<dbReference type="PANTHER" id="PTHR23252">
    <property type="entry name" value="INTIMAL THICKNESS RECEPTOR-RELATED"/>
    <property type="match status" value="1"/>
</dbReference>
<keyword evidence="3 7" id="KW-1133">Transmembrane helix</keyword>
<evidence type="ECO:0000256" key="5">
    <source>
        <dbReference type="ARBA" id="ARBA00023180"/>
    </source>
</evidence>
<feature type="compositionally biased region" description="Polar residues" evidence="6">
    <location>
        <begin position="655"/>
        <end position="680"/>
    </location>
</feature>
<feature type="domain" description="GPR180-like N-terminal" evidence="9">
    <location>
        <begin position="26"/>
        <end position="123"/>
    </location>
</feature>
<protein>
    <submittedName>
        <fullName evidence="10">Transmembrane protein</fullName>
    </submittedName>
</protein>
<feature type="transmembrane region" description="Helical" evidence="7">
    <location>
        <begin position="312"/>
        <end position="334"/>
    </location>
</feature>
<proteinExistence type="predicted"/>
<keyword evidence="4 7" id="KW-0472">Membrane</keyword>
<gene>
    <name evidence="10" type="primary">Tmem145_0</name>
    <name evidence="10" type="ORF">Bhyg_07166</name>
</gene>
<feature type="transmembrane region" description="Helical" evidence="7">
    <location>
        <begin position="378"/>
        <end position="397"/>
    </location>
</feature>
<dbReference type="AlphaFoldDB" id="A0A9Q0N425"/>
<dbReference type="Proteomes" id="UP001151699">
    <property type="component" value="Chromosome B"/>
</dbReference>
<evidence type="ECO:0000256" key="1">
    <source>
        <dbReference type="ARBA" id="ARBA00004141"/>
    </source>
</evidence>
<comment type="caution">
    <text evidence="10">The sequence shown here is derived from an EMBL/GenBank/DDBJ whole genome shotgun (WGS) entry which is preliminary data.</text>
</comment>
<keyword evidence="11" id="KW-1185">Reference proteome</keyword>
<dbReference type="PANTHER" id="PTHR23252:SF24">
    <property type="entry name" value="TRANSMEMBRANE PROTEIN 145"/>
    <property type="match status" value="1"/>
</dbReference>
<dbReference type="Pfam" id="PF21892">
    <property type="entry name" value="TMEM145_N"/>
    <property type="match status" value="2"/>
</dbReference>
<feature type="transmembrane region" description="Helical" evidence="7">
    <location>
        <begin position="484"/>
        <end position="510"/>
    </location>
</feature>
<dbReference type="GO" id="GO:0007186">
    <property type="term" value="P:G protein-coupled receptor signaling pathway"/>
    <property type="evidence" value="ECO:0007669"/>
    <property type="project" value="InterPro"/>
</dbReference>
<dbReference type="InterPro" id="IPR047831">
    <property type="entry name" value="GPR180/TMEM145"/>
</dbReference>
<organism evidence="10 11">
    <name type="scientific">Pseudolycoriella hygida</name>
    <dbReference type="NCBI Taxonomy" id="35572"/>
    <lineage>
        <taxon>Eukaryota</taxon>
        <taxon>Metazoa</taxon>
        <taxon>Ecdysozoa</taxon>
        <taxon>Arthropoda</taxon>
        <taxon>Hexapoda</taxon>
        <taxon>Insecta</taxon>
        <taxon>Pterygota</taxon>
        <taxon>Neoptera</taxon>
        <taxon>Endopterygota</taxon>
        <taxon>Diptera</taxon>
        <taxon>Nematocera</taxon>
        <taxon>Sciaroidea</taxon>
        <taxon>Sciaridae</taxon>
        <taxon>Pseudolycoriella</taxon>
    </lineage>
</organism>
<feature type="region of interest" description="Disordered" evidence="6">
    <location>
        <begin position="633"/>
        <end position="680"/>
    </location>
</feature>
<feature type="domain" description="GPR180/TMEM145 transmembrane" evidence="8">
    <location>
        <begin position="318"/>
        <end position="523"/>
    </location>
</feature>
<dbReference type="Pfam" id="PF10192">
    <property type="entry name" value="GPR180-TMEM145_TM"/>
    <property type="match status" value="1"/>
</dbReference>
<keyword evidence="2 7" id="KW-0812">Transmembrane</keyword>
<evidence type="ECO:0000256" key="3">
    <source>
        <dbReference type="ARBA" id="ARBA00022989"/>
    </source>
</evidence>
<evidence type="ECO:0000313" key="10">
    <source>
        <dbReference type="EMBL" id="KAJ6642219.1"/>
    </source>
</evidence>
<name>A0A9Q0N425_9DIPT</name>
<sequence>MVAAKKFIGIFIGVCSLFSKSFSKYVEGHLKTLDNWAFVARFCFISGKGRYEYEIEFERRMGEPQLLLYYDDDTQWPAVYKTDTTCPQKLSVLSEANNQIITLSASSPYNLLSGCKLYSKNNNPKAPSDISTEKPIPAFDSTYFDQFIKTTTETATYTTYMDTVNTTYDFGSEYFNFTDYNLTDDFNSSAFVNVPYSHDMPLENDLENGTEFMNDVEELFDATSHGDDGDGIRIRRQIGYGATKKERGTIMVICNNVGGFTSARERWWYIAIANCRSTKGLDVRYRFRMTNGHFGDFWHEHFSADEMYIPPMLLTMSLIYSFLLIAVFVCSIELKTLHLFHCTYRLFAFSVVLYLMGILLQGVAYAKYGLTGLGPNTTLGTLFMGASEISFLTLILLMAKGYTITRARLSSSSTIKLTVFVNLYIVTYISLFIYQSQAFDPGEVVNLYESPAGFALAGLRCLAWCAFMISCIRTIRKYPEKGTFYFPFGFFGTLWLLGGPITTLSGIALLDPWVRESMMCAVLGALSIAGHSTFLYLTWPSRANKSFPYHVRANHVGIASNEDDGADYPRHMYEPTLPDQNLIIPLSRRTEELIHGVYGQYLIEKQINNIGSQSAHIQDDARYGQTNNTLYVANDENGDRQSKNGDQVDSGHPSLETSVSPNETTPTSAQHTPQNVRKISTDANDGVLKYNPFIVNGIKRAPNKVILDPIEHSAKGMGHVPTHLFAAKRPNND</sequence>
<dbReference type="InterPro" id="IPR019336">
    <property type="entry name" value="GPR180/TMEM145_TM"/>
</dbReference>
<keyword evidence="5" id="KW-0325">Glycoprotein</keyword>
<dbReference type="OrthoDB" id="205745at2759"/>
<dbReference type="GO" id="GO:0019236">
    <property type="term" value="P:response to pheromone"/>
    <property type="evidence" value="ECO:0007669"/>
    <property type="project" value="InterPro"/>
</dbReference>